<dbReference type="Proteomes" id="UP000012024">
    <property type="component" value="Unassembled WGS sequence"/>
</dbReference>
<gene>
    <name evidence="1" type="ORF">D778_00157</name>
</gene>
<evidence type="ECO:0008006" key="3">
    <source>
        <dbReference type="Google" id="ProtNLM"/>
    </source>
</evidence>
<evidence type="ECO:0000313" key="1">
    <source>
        <dbReference type="EMBL" id="EMQ95160.1"/>
    </source>
</evidence>
<dbReference type="PATRIC" id="fig|1137281.3.peg.1591"/>
<dbReference type="RefSeq" id="WP_007649439.1">
    <property type="nucleotide sequence ID" value="NZ_ANLA01000010.1"/>
</dbReference>
<evidence type="ECO:0000313" key="2">
    <source>
        <dbReference type="Proteomes" id="UP000012024"/>
    </source>
</evidence>
<dbReference type="eggNOG" id="ENOG50336MC">
    <property type="taxonomic scope" value="Bacteria"/>
</dbReference>
<dbReference type="PROSITE" id="PS51257">
    <property type="entry name" value="PROKAR_LIPOPROTEIN"/>
    <property type="match status" value="1"/>
</dbReference>
<dbReference type="EMBL" id="ANLA01000010">
    <property type="protein sequence ID" value="EMQ95160.1"/>
    <property type="molecule type" value="Genomic_DNA"/>
</dbReference>
<sequence>MKQFIFLLVIATIGIVSISCDGRDRVFKTNTEVLIENKLLDSFSENITYVPETYTEVATDTILYNGFHVKLKTYTIMDKHIVNEFKQDSIVYKKYYREFVTDVIVTKNDKEIFNERIDKEFIHKHNNNLQLNKAIINVMVNQVSSVKNHGLVLSAMIKDIQNETIKFCDILIDSEGNLVLKEVQELYAFNEQT</sequence>
<proteinExistence type="predicted"/>
<dbReference type="Gene3D" id="2.40.128.510">
    <property type="entry name" value="Protein of unknown function DUF4738"/>
    <property type="match status" value="1"/>
</dbReference>
<organism evidence="1 2">
    <name type="scientific">Xanthomarina gelatinilytica</name>
    <dbReference type="NCBI Taxonomy" id="1137281"/>
    <lineage>
        <taxon>Bacteria</taxon>
        <taxon>Pseudomonadati</taxon>
        <taxon>Bacteroidota</taxon>
        <taxon>Flavobacteriia</taxon>
        <taxon>Flavobacteriales</taxon>
        <taxon>Flavobacteriaceae</taxon>
        <taxon>Xanthomarina</taxon>
    </lineage>
</organism>
<dbReference type="GeneID" id="98641468"/>
<accession>M7MJU6</accession>
<keyword evidence="2" id="KW-1185">Reference proteome</keyword>
<name>M7MJU6_9FLAO</name>
<dbReference type="OrthoDB" id="1441026at2"/>
<dbReference type="AlphaFoldDB" id="M7MJU6"/>
<reference evidence="1 2" key="1">
    <citation type="submission" date="2012-12" db="EMBL/GenBank/DDBJ databases">
        <title>Genome assembly of Formosa sp. AK20.</title>
        <authorList>
            <person name="Kumar R."/>
            <person name="Khatri I."/>
            <person name="Vaidya B."/>
            <person name="Subramanian S."/>
            <person name="Pinnaka A."/>
        </authorList>
    </citation>
    <scope>NUCLEOTIDE SEQUENCE [LARGE SCALE GENOMIC DNA]</scope>
    <source>
        <strain evidence="1 2">AK20</strain>
    </source>
</reference>
<comment type="caution">
    <text evidence="1">The sequence shown here is derived from an EMBL/GenBank/DDBJ whole genome shotgun (WGS) entry which is preliminary data.</text>
</comment>
<protein>
    <recommendedName>
        <fullName evidence="3">Lipoprotein</fullName>
    </recommendedName>
</protein>